<feature type="region of interest" description="Disordered" evidence="2">
    <location>
        <begin position="1461"/>
        <end position="1527"/>
    </location>
</feature>
<feature type="compositionally biased region" description="Basic and acidic residues" evidence="2">
    <location>
        <begin position="1461"/>
        <end position="1501"/>
    </location>
</feature>
<keyword evidence="6" id="KW-1185">Reference proteome</keyword>
<evidence type="ECO:0008006" key="7">
    <source>
        <dbReference type="Google" id="ProtNLM"/>
    </source>
</evidence>
<feature type="region of interest" description="Disordered" evidence="2">
    <location>
        <begin position="605"/>
        <end position="624"/>
    </location>
</feature>
<evidence type="ECO:0000313" key="6">
    <source>
        <dbReference type="Proteomes" id="UP001154078"/>
    </source>
</evidence>
<gene>
    <name evidence="5" type="ORF">MELIAE_LOCUS3524</name>
</gene>
<dbReference type="Pfam" id="PF16501">
    <property type="entry name" value="SCAPER_N"/>
    <property type="match status" value="1"/>
</dbReference>
<dbReference type="PANTHER" id="PTHR31434:SF2">
    <property type="entry name" value="S PHASE CYCLIN A-ASSOCIATED PROTEIN IN THE ENDOPLASMIC RETICULUM"/>
    <property type="match status" value="1"/>
</dbReference>
<feature type="domain" description="S phase cyclin A-associated protein in the endoplasmic reticulum N-terminal" evidence="4">
    <location>
        <begin position="514"/>
        <end position="607"/>
    </location>
</feature>
<sequence>MCINCFKKLNENKEVIDMDVDIIEDEFIDKDYEELNDNTFIPIHKLKKNIEDVCFSLKLEGLPKKMKHETIKSWIKQKVLEVSKAFEKVCIKAFNLNDSLEKENLENLDQDYLNLIAEIKEKISTVDYKNKVNLLSLAPVSWSRETTAKEFNISVSTVKTARHAKKNHGILPYAENEIRKGRLSLSEEISEKVLQVYLENDISRPCPGAKEYVSVKDETGNRVHMQKRLLLFNLKEIYTLFKERNPSAKIGFSKFAEMRPKWCILAGASGTHTVCVCIYHQNLKLASNVISRAINYADYIKAAVCDINSEQCMISECKQCPNKKGINDFLSTIHKSQHLSDEFVQYSQWVSTDRCQMKTLRESYEDFIDNFKDQVLKTKLHHYISKKQSNFLRVRKENLAEYECIVMCDFAENYAFVVQDEVQSFHWNSSSATLHPFVIYFRDISEMEQVRFLVQEQGREARNLLAFNISSANDTFGGKVSRKPPCPPKNLESPTNFKTPSLRGRTGARIRSASTGRDKRSEFRARYWALLFGNLQRSISEIYNTVESHESITECQEVLLVLENYLRDFSALAEWFKIKWDYENTPAFQRPNSLAWDICKTNLNKPSRSGKSSPSLGSGRNSPIVSGKLLNVRKGSSSCPTSPLPSIDQPIFEGKIINLNVEESIEAKKEIVEEKQTETKSAICSKTSKVEPSKKKTEVSKITEVKPKVPTKVRDVKPTVLVKKEVKNIPIKPKTVEPIKLTKNGNKKSNDDLKSAITKEKLPQDDADKKAILENPVLSANNVKEADLVGEDSQKTLDVGIQSVEKSTSTEDFPKLPPVNQESQTDVEQQPEKKSPTLTQKPVKTVQPTTTTKPLATVRPAYSTALARSASAKIAAPQRPKSEAKSQVATPLTGPKSVKPFTSTRVVTGNFNSASSRQVVNGDSFGGRGGSSFNRAGLARSKTIGDMKTNGGRQYGLRRNNASISNNISNNDLSKSLSSNEYASSVETLVNQGRSSENITNSSNSIFSSSETLNNDEPEQADGWFTVKCRSRFKNSSGGSSGNTGKSRRSDTALSWATRFHQVSATASLPALALFPEKPGDAGQKGNKSIDKSVKENLNTLKSLQSSTLDANNKGLLKRSHTTLSKMSLNKYSIEEKNKTNLNIKKTIFDNKKIIQDKNANKKMSDDSETDEEVKLKEMEMQDDLATEEEHRQLSEEEERLTKEIEQLQCLEIEVDTETDGTETDGEMQGDTEEDGNSVITTFDDEDMSILATQRNTHLFVYFLKEMSWSERIDTLAALEALNARHPGRALELHQKLSNPARRRSLAETLKKYQAKQARAQQRRQDLQQEKAQKLQALWARVEDVKSAKNDLIEEKRRRMEMRLQKADQNRRKHLKGIIRKAHDEEEKLKEIAFINELEAQNKRHDFMKSCLEQKDRIQVIKEDRKKRQEEKAAKEAAVEERRNALEKIRLERLGRLQDERRQRDERIGQQQQQRERERQELAREKARDREERLSALHEKQLANTQELQKRIEQKQEESKRRHEENMEQIRQKALELSILKCHNEDEAPDIIPYATQKMCTVCNVLIKSEVYLISHLRGRMHQEAVKQANPNSLGPDDLEQYNLRQIVEAPVSKEDPRETAAKERGKAHRKRCKKIRQRMATKGAEFETAYKPSGVECANKRTLNRNVNTIGSIANQANQGLSPSTTSQLDRILNELSRLLTKGAPSDVAMFQTVGGFGVLGKMLGLAQDGNAAISVKSLIIACNLWQIACKGATGAKNCEYVILSNRLTPVIDLLNARLQDLGDCEETLPSEPLCTSLLQLLATVLRNTPKDVPSTRVQDIVR</sequence>
<feature type="region of interest" description="Disordered" evidence="2">
    <location>
        <begin position="740"/>
        <end position="901"/>
    </location>
</feature>
<reference evidence="5" key="1">
    <citation type="submission" date="2021-12" db="EMBL/GenBank/DDBJ databases">
        <authorList>
            <person name="King R."/>
        </authorList>
    </citation>
    <scope>NUCLEOTIDE SEQUENCE</scope>
</reference>
<feature type="region of interest" description="Disordered" evidence="2">
    <location>
        <begin position="478"/>
        <end position="498"/>
    </location>
</feature>
<dbReference type="EMBL" id="OV121133">
    <property type="protein sequence ID" value="CAH0550784.1"/>
    <property type="molecule type" value="Genomic_DNA"/>
</dbReference>
<dbReference type="Gene3D" id="3.30.160.60">
    <property type="entry name" value="Classic Zinc Finger"/>
    <property type="match status" value="1"/>
</dbReference>
<evidence type="ECO:0000259" key="4">
    <source>
        <dbReference type="Pfam" id="PF16501"/>
    </source>
</evidence>
<evidence type="ECO:0000256" key="2">
    <source>
        <dbReference type="SAM" id="MobiDB-lite"/>
    </source>
</evidence>
<feature type="region of interest" description="Disordered" evidence="2">
    <location>
        <begin position="1218"/>
        <end position="1237"/>
    </location>
</feature>
<feature type="compositionally biased region" description="Basic and acidic residues" evidence="2">
    <location>
        <begin position="1508"/>
        <end position="1527"/>
    </location>
</feature>
<feature type="compositionally biased region" description="Low complexity" evidence="2">
    <location>
        <begin position="995"/>
        <end position="1012"/>
    </location>
</feature>
<dbReference type="PANTHER" id="PTHR31434">
    <property type="entry name" value="S PHASE CYCLIN A-ASSOCIATED PROTEIN IN THE ENDOPLASMIC RETICULUM"/>
    <property type="match status" value="1"/>
</dbReference>
<feature type="domain" description="C2H2-type" evidence="3">
    <location>
        <begin position="1559"/>
        <end position="1582"/>
    </location>
</feature>
<dbReference type="Proteomes" id="UP001154078">
    <property type="component" value="Chromosome 2"/>
</dbReference>
<feature type="compositionally biased region" description="Basic and acidic residues" evidence="2">
    <location>
        <begin position="784"/>
        <end position="795"/>
    </location>
</feature>
<dbReference type="InterPro" id="IPR032446">
    <property type="entry name" value="SCAPER_N"/>
</dbReference>
<dbReference type="InterPro" id="IPR036236">
    <property type="entry name" value="Znf_C2H2_sf"/>
</dbReference>
<feature type="compositionally biased region" description="Basic and acidic residues" evidence="2">
    <location>
        <begin position="748"/>
        <end position="772"/>
    </location>
</feature>
<organism evidence="5 6">
    <name type="scientific">Brassicogethes aeneus</name>
    <name type="common">Rape pollen beetle</name>
    <name type="synonym">Meligethes aeneus</name>
    <dbReference type="NCBI Taxonomy" id="1431903"/>
    <lineage>
        <taxon>Eukaryota</taxon>
        <taxon>Metazoa</taxon>
        <taxon>Ecdysozoa</taxon>
        <taxon>Arthropoda</taxon>
        <taxon>Hexapoda</taxon>
        <taxon>Insecta</taxon>
        <taxon>Pterygota</taxon>
        <taxon>Neoptera</taxon>
        <taxon>Endopterygota</taxon>
        <taxon>Coleoptera</taxon>
        <taxon>Polyphaga</taxon>
        <taxon>Cucujiformia</taxon>
        <taxon>Nitidulidae</taxon>
        <taxon>Meligethinae</taxon>
        <taxon>Brassicogethes</taxon>
    </lineage>
</organism>
<name>A0A9P0AZC3_BRAAE</name>
<dbReference type="Pfam" id="PF12874">
    <property type="entry name" value="zf-met"/>
    <property type="match status" value="1"/>
</dbReference>
<protein>
    <recommendedName>
        <fullName evidence="7">S phase cyclin A-associated protein in the endoplasmic reticulum</fullName>
    </recommendedName>
</protein>
<keyword evidence="1" id="KW-0175">Coiled coil</keyword>
<dbReference type="InterPro" id="IPR013087">
    <property type="entry name" value="Znf_C2H2_type"/>
</dbReference>
<dbReference type="OrthoDB" id="71500at2759"/>
<feature type="compositionally biased region" description="Acidic residues" evidence="2">
    <location>
        <begin position="1218"/>
        <end position="1236"/>
    </location>
</feature>
<feature type="compositionally biased region" description="Low complexity" evidence="2">
    <location>
        <begin position="605"/>
        <end position="620"/>
    </location>
</feature>
<feature type="coiled-coil region" evidence="1">
    <location>
        <begin position="1303"/>
        <end position="1370"/>
    </location>
</feature>
<evidence type="ECO:0000256" key="1">
    <source>
        <dbReference type="SAM" id="Coils"/>
    </source>
</evidence>
<evidence type="ECO:0000313" key="5">
    <source>
        <dbReference type="EMBL" id="CAH0550784.1"/>
    </source>
</evidence>
<dbReference type="SUPFAM" id="SSF57667">
    <property type="entry name" value="beta-beta-alpha zinc fingers"/>
    <property type="match status" value="1"/>
</dbReference>
<feature type="region of interest" description="Disordered" evidence="2">
    <location>
        <begin position="993"/>
        <end position="1020"/>
    </location>
</feature>
<evidence type="ECO:0000259" key="3">
    <source>
        <dbReference type="Pfam" id="PF12874"/>
    </source>
</evidence>
<accession>A0A9P0AZC3</accession>
<feature type="compositionally biased region" description="Low complexity" evidence="2">
    <location>
        <begin position="839"/>
        <end position="854"/>
    </location>
</feature>
<feature type="compositionally biased region" description="Low complexity" evidence="2">
    <location>
        <begin position="865"/>
        <end position="876"/>
    </location>
</feature>
<proteinExistence type="predicted"/>